<dbReference type="EMBL" id="CAACVS010000313">
    <property type="protein sequence ID" value="VEU40893.1"/>
    <property type="molecule type" value="Genomic_DNA"/>
</dbReference>
<feature type="compositionally biased region" description="Low complexity" evidence="1">
    <location>
        <begin position="277"/>
        <end position="290"/>
    </location>
</feature>
<dbReference type="OrthoDB" id="54918at2759"/>
<dbReference type="AlphaFoldDB" id="A0A448ZFR2"/>
<accession>A0A448ZFR2</accession>
<organism evidence="2 3">
    <name type="scientific">Pseudo-nitzschia multistriata</name>
    <dbReference type="NCBI Taxonomy" id="183589"/>
    <lineage>
        <taxon>Eukaryota</taxon>
        <taxon>Sar</taxon>
        <taxon>Stramenopiles</taxon>
        <taxon>Ochrophyta</taxon>
        <taxon>Bacillariophyta</taxon>
        <taxon>Bacillariophyceae</taxon>
        <taxon>Bacillariophycidae</taxon>
        <taxon>Bacillariales</taxon>
        <taxon>Bacillariaceae</taxon>
        <taxon>Pseudo-nitzschia</taxon>
    </lineage>
</organism>
<reference evidence="2 3" key="1">
    <citation type="submission" date="2019-01" db="EMBL/GenBank/DDBJ databases">
        <authorList>
            <person name="Ferrante I. M."/>
        </authorList>
    </citation>
    <scope>NUCLEOTIDE SEQUENCE [LARGE SCALE GENOMIC DNA]</scope>
    <source>
        <strain evidence="2 3">B856</strain>
    </source>
</reference>
<gene>
    <name evidence="2" type="ORF">PSNMU_V1.4_AUG-EV-PASAV3_0078050</name>
</gene>
<dbReference type="Proteomes" id="UP000291116">
    <property type="component" value="Unassembled WGS sequence"/>
</dbReference>
<proteinExistence type="predicted"/>
<name>A0A448ZFR2_9STRA</name>
<evidence type="ECO:0000256" key="1">
    <source>
        <dbReference type="SAM" id="MobiDB-lite"/>
    </source>
</evidence>
<feature type="compositionally biased region" description="Low complexity" evidence="1">
    <location>
        <begin position="208"/>
        <end position="222"/>
    </location>
</feature>
<feature type="compositionally biased region" description="Basic residues" evidence="1">
    <location>
        <begin position="163"/>
        <end position="173"/>
    </location>
</feature>
<feature type="region of interest" description="Disordered" evidence="1">
    <location>
        <begin position="201"/>
        <end position="225"/>
    </location>
</feature>
<evidence type="ECO:0000313" key="2">
    <source>
        <dbReference type="EMBL" id="VEU40893.1"/>
    </source>
</evidence>
<protein>
    <submittedName>
        <fullName evidence="2">Uncharacterized protein</fullName>
    </submittedName>
</protein>
<sequence length="355" mass="38970">MQEEPPLTEEAVRNEIVSYAQQHPNDFGITTDGRERIPMKKLMKLFSIKKKSPMEKQNLFRVIVNKICDLEMIEDAKVLVLKEGVLDLSAQGLGASGGGSGDRCFEDEACSHWKLGYGEAAPTVSDGYSHSNDHGKSHTRGRTASIPEPYYPKPNPNPGNLNHQRRHARRGSRRFLPPHSTHSGNLSVATVDSIGVYSSTSGDGNRIGSHSSHSSHSGSSGHMQRRIGYRRRGSVTRYSISAQNAVLDEYQKHEDVLNQFRKDSAKIESSMRSLSMGTGRTTPGPPAAHGATGGGSNHSSRRSGSVGPSEDTSGRSPRRRYKQAPQERPNPNPNPNKAASAVRRFFRRGRFSLAF</sequence>
<keyword evidence="3" id="KW-1185">Reference proteome</keyword>
<evidence type="ECO:0000313" key="3">
    <source>
        <dbReference type="Proteomes" id="UP000291116"/>
    </source>
</evidence>
<feature type="region of interest" description="Disordered" evidence="1">
    <location>
        <begin position="268"/>
        <end position="342"/>
    </location>
</feature>
<feature type="region of interest" description="Disordered" evidence="1">
    <location>
        <begin position="126"/>
        <end position="187"/>
    </location>
</feature>